<name>K1RRT7_MAGGI</name>
<dbReference type="InParanoid" id="K1RRT7"/>
<reference evidence="2" key="1">
    <citation type="journal article" date="2012" name="Nature">
        <title>The oyster genome reveals stress adaptation and complexity of shell formation.</title>
        <authorList>
            <person name="Zhang G."/>
            <person name="Fang X."/>
            <person name="Guo X."/>
            <person name="Li L."/>
            <person name="Luo R."/>
            <person name="Xu F."/>
            <person name="Yang P."/>
            <person name="Zhang L."/>
            <person name="Wang X."/>
            <person name="Qi H."/>
            <person name="Xiong Z."/>
            <person name="Que H."/>
            <person name="Xie Y."/>
            <person name="Holland P.W."/>
            <person name="Paps J."/>
            <person name="Zhu Y."/>
            <person name="Wu F."/>
            <person name="Chen Y."/>
            <person name="Wang J."/>
            <person name="Peng C."/>
            <person name="Meng J."/>
            <person name="Yang L."/>
            <person name="Liu J."/>
            <person name="Wen B."/>
            <person name="Zhang N."/>
            <person name="Huang Z."/>
            <person name="Zhu Q."/>
            <person name="Feng Y."/>
            <person name="Mount A."/>
            <person name="Hedgecock D."/>
            <person name="Xu Z."/>
            <person name="Liu Y."/>
            <person name="Domazet-Loso T."/>
            <person name="Du Y."/>
            <person name="Sun X."/>
            <person name="Zhang S."/>
            <person name="Liu B."/>
            <person name="Cheng P."/>
            <person name="Jiang X."/>
            <person name="Li J."/>
            <person name="Fan D."/>
            <person name="Wang W."/>
            <person name="Fu W."/>
            <person name="Wang T."/>
            <person name="Wang B."/>
            <person name="Zhang J."/>
            <person name="Peng Z."/>
            <person name="Li Y."/>
            <person name="Li N."/>
            <person name="Wang J."/>
            <person name="Chen M."/>
            <person name="He Y."/>
            <person name="Tan F."/>
            <person name="Song X."/>
            <person name="Zheng Q."/>
            <person name="Huang R."/>
            <person name="Yang H."/>
            <person name="Du X."/>
            <person name="Chen L."/>
            <person name="Yang M."/>
            <person name="Gaffney P.M."/>
            <person name="Wang S."/>
            <person name="Luo L."/>
            <person name="She Z."/>
            <person name="Ming Y."/>
            <person name="Huang W."/>
            <person name="Zhang S."/>
            <person name="Huang B."/>
            <person name="Zhang Y."/>
            <person name="Qu T."/>
            <person name="Ni P."/>
            <person name="Miao G."/>
            <person name="Wang J."/>
            <person name="Wang Q."/>
            <person name="Steinberg C.E."/>
            <person name="Wang H."/>
            <person name="Li N."/>
            <person name="Qian L."/>
            <person name="Zhang G."/>
            <person name="Li Y."/>
            <person name="Yang H."/>
            <person name="Liu X."/>
            <person name="Wang J."/>
            <person name="Yin Y."/>
            <person name="Wang J."/>
        </authorList>
    </citation>
    <scope>NUCLEOTIDE SEQUENCE [LARGE SCALE GENOMIC DNA]</scope>
    <source>
        <strain evidence="2">05x7-T-G4-1.051#20</strain>
    </source>
</reference>
<evidence type="ECO:0000313" key="2">
    <source>
        <dbReference type="EMBL" id="EKC37166.1"/>
    </source>
</evidence>
<feature type="region of interest" description="Disordered" evidence="1">
    <location>
        <begin position="1"/>
        <end position="50"/>
    </location>
</feature>
<gene>
    <name evidence="2" type="ORF">CGI_10028404</name>
</gene>
<dbReference type="EMBL" id="JH823235">
    <property type="protein sequence ID" value="EKC37166.1"/>
    <property type="molecule type" value="Genomic_DNA"/>
</dbReference>
<evidence type="ECO:0000256" key="1">
    <source>
        <dbReference type="SAM" id="MobiDB-lite"/>
    </source>
</evidence>
<organism evidence="2">
    <name type="scientific">Magallana gigas</name>
    <name type="common">Pacific oyster</name>
    <name type="synonym">Crassostrea gigas</name>
    <dbReference type="NCBI Taxonomy" id="29159"/>
    <lineage>
        <taxon>Eukaryota</taxon>
        <taxon>Metazoa</taxon>
        <taxon>Spiralia</taxon>
        <taxon>Lophotrochozoa</taxon>
        <taxon>Mollusca</taxon>
        <taxon>Bivalvia</taxon>
        <taxon>Autobranchia</taxon>
        <taxon>Pteriomorphia</taxon>
        <taxon>Ostreida</taxon>
        <taxon>Ostreoidea</taxon>
        <taxon>Ostreidae</taxon>
        <taxon>Magallana</taxon>
    </lineage>
</organism>
<protein>
    <submittedName>
        <fullName evidence="2">Uncharacterized protein</fullName>
    </submittedName>
</protein>
<dbReference type="AlphaFoldDB" id="K1RRT7"/>
<sequence>MPVQNEAATGGDLTSKSARAESDDNVEGWENDSSSKIGVFSSPEQDEELEKTIEQLSHNHFSGEGGGGVKRVWGRIVDSIKMFKIYLHDCKLPDRLDNDVAMNTLNIRVN</sequence>
<accession>K1RRT7</accession>
<dbReference type="HOGENOM" id="CLU_2173437_0_0_1"/>
<proteinExistence type="predicted"/>